<dbReference type="Gramene" id="mRNA:HanXRQr2_Chr14g0661851">
    <property type="protein sequence ID" value="mRNA:HanXRQr2_Chr14g0661851"/>
    <property type="gene ID" value="HanXRQr2_Chr14g0661851"/>
</dbReference>
<proteinExistence type="predicted"/>
<dbReference type="Proteomes" id="UP000215914">
    <property type="component" value="Unassembled WGS sequence"/>
</dbReference>
<protein>
    <submittedName>
        <fullName evidence="1">Uncharacterized protein</fullName>
    </submittedName>
</protein>
<dbReference type="EMBL" id="MNCJ02000329">
    <property type="protein sequence ID" value="KAF5770657.1"/>
    <property type="molecule type" value="Genomic_DNA"/>
</dbReference>
<reference evidence="1" key="1">
    <citation type="journal article" date="2017" name="Nature">
        <title>The sunflower genome provides insights into oil metabolism, flowering and Asterid evolution.</title>
        <authorList>
            <person name="Badouin H."/>
            <person name="Gouzy J."/>
            <person name="Grassa C.J."/>
            <person name="Murat F."/>
            <person name="Staton S.E."/>
            <person name="Cottret L."/>
            <person name="Lelandais-Briere C."/>
            <person name="Owens G.L."/>
            <person name="Carrere S."/>
            <person name="Mayjonade B."/>
            <person name="Legrand L."/>
            <person name="Gill N."/>
            <person name="Kane N.C."/>
            <person name="Bowers J.E."/>
            <person name="Hubner S."/>
            <person name="Bellec A."/>
            <person name="Berard A."/>
            <person name="Berges H."/>
            <person name="Blanchet N."/>
            <person name="Boniface M.C."/>
            <person name="Brunel D."/>
            <person name="Catrice O."/>
            <person name="Chaidir N."/>
            <person name="Claudel C."/>
            <person name="Donnadieu C."/>
            <person name="Faraut T."/>
            <person name="Fievet G."/>
            <person name="Helmstetter N."/>
            <person name="King M."/>
            <person name="Knapp S.J."/>
            <person name="Lai Z."/>
            <person name="Le Paslier M.C."/>
            <person name="Lippi Y."/>
            <person name="Lorenzon L."/>
            <person name="Mandel J.R."/>
            <person name="Marage G."/>
            <person name="Marchand G."/>
            <person name="Marquand E."/>
            <person name="Bret-Mestries E."/>
            <person name="Morien E."/>
            <person name="Nambeesan S."/>
            <person name="Nguyen T."/>
            <person name="Pegot-Espagnet P."/>
            <person name="Pouilly N."/>
            <person name="Raftis F."/>
            <person name="Sallet E."/>
            <person name="Schiex T."/>
            <person name="Thomas J."/>
            <person name="Vandecasteele C."/>
            <person name="Vares D."/>
            <person name="Vear F."/>
            <person name="Vautrin S."/>
            <person name="Crespi M."/>
            <person name="Mangin B."/>
            <person name="Burke J.M."/>
            <person name="Salse J."/>
            <person name="Munos S."/>
            <person name="Vincourt P."/>
            <person name="Rieseberg L.H."/>
            <person name="Langlade N.B."/>
        </authorList>
    </citation>
    <scope>NUCLEOTIDE SEQUENCE</scope>
    <source>
        <tissue evidence="1">Leaves</tissue>
    </source>
</reference>
<evidence type="ECO:0000313" key="1">
    <source>
        <dbReference type="EMBL" id="KAF5770657.1"/>
    </source>
</evidence>
<dbReference type="AlphaFoldDB" id="A0A9K3ECH6"/>
<organism evidence="1 2">
    <name type="scientific">Helianthus annuus</name>
    <name type="common">Common sunflower</name>
    <dbReference type="NCBI Taxonomy" id="4232"/>
    <lineage>
        <taxon>Eukaryota</taxon>
        <taxon>Viridiplantae</taxon>
        <taxon>Streptophyta</taxon>
        <taxon>Embryophyta</taxon>
        <taxon>Tracheophyta</taxon>
        <taxon>Spermatophyta</taxon>
        <taxon>Magnoliopsida</taxon>
        <taxon>eudicotyledons</taxon>
        <taxon>Gunneridae</taxon>
        <taxon>Pentapetalae</taxon>
        <taxon>asterids</taxon>
        <taxon>campanulids</taxon>
        <taxon>Asterales</taxon>
        <taxon>Asteraceae</taxon>
        <taxon>Asteroideae</taxon>
        <taxon>Heliantheae alliance</taxon>
        <taxon>Heliantheae</taxon>
        <taxon>Helianthus</taxon>
    </lineage>
</organism>
<evidence type="ECO:0000313" key="2">
    <source>
        <dbReference type="Proteomes" id="UP000215914"/>
    </source>
</evidence>
<accession>A0A9K3ECH6</accession>
<sequence>MVLNQPLTTIQGKDHLLGVNVRSLGRQKRHGVPLSRRVLRKG</sequence>
<keyword evidence="2" id="KW-1185">Reference proteome</keyword>
<reference evidence="1" key="2">
    <citation type="submission" date="2020-06" db="EMBL/GenBank/DDBJ databases">
        <title>Helianthus annuus Genome sequencing and assembly Release 2.</title>
        <authorList>
            <person name="Gouzy J."/>
            <person name="Langlade N."/>
            <person name="Munos S."/>
        </authorList>
    </citation>
    <scope>NUCLEOTIDE SEQUENCE</scope>
    <source>
        <tissue evidence="1">Leaves</tissue>
    </source>
</reference>
<gene>
    <name evidence="1" type="ORF">HanXRQr2_Chr14g0661851</name>
</gene>
<comment type="caution">
    <text evidence="1">The sequence shown here is derived from an EMBL/GenBank/DDBJ whole genome shotgun (WGS) entry which is preliminary data.</text>
</comment>
<name>A0A9K3ECH6_HELAN</name>